<dbReference type="RefSeq" id="WP_106300245.1">
    <property type="nucleotide sequence ID" value="NZ_PVWO01000022.1"/>
</dbReference>
<keyword evidence="1" id="KW-0472">Membrane</keyword>
<protein>
    <recommendedName>
        <fullName evidence="4">ABC transporter permease</fullName>
    </recommendedName>
</protein>
<sequence length="123" mass="13461">MFTGLPASISIGNYFIGVLMVYLVVLFVLALTILLGVLFDRIAAVTALALTIFFSGSSIQSNSQIRWLEPYTVWALQHNSYETMTGKFPSTGWLAISSAIISIAVILTIAIIWMQRSDLGDRG</sequence>
<dbReference type="AlphaFoldDB" id="A0A2T1GLQ9"/>
<keyword evidence="1" id="KW-1133">Transmembrane helix</keyword>
<keyword evidence="1" id="KW-0812">Transmembrane</keyword>
<comment type="caution">
    <text evidence="2">The sequence shown here is derived from an EMBL/GenBank/DDBJ whole genome shotgun (WGS) entry which is preliminary data.</text>
</comment>
<proteinExistence type="predicted"/>
<name>A0A2T1GLQ9_9CYAN</name>
<evidence type="ECO:0000313" key="3">
    <source>
        <dbReference type="Proteomes" id="UP000238937"/>
    </source>
</evidence>
<feature type="transmembrane region" description="Helical" evidence="1">
    <location>
        <begin position="93"/>
        <end position="114"/>
    </location>
</feature>
<accession>A0A2T1GLQ9</accession>
<dbReference type="Proteomes" id="UP000238937">
    <property type="component" value="Unassembled WGS sequence"/>
</dbReference>
<evidence type="ECO:0000256" key="1">
    <source>
        <dbReference type="SAM" id="Phobius"/>
    </source>
</evidence>
<feature type="transmembrane region" description="Helical" evidence="1">
    <location>
        <begin position="12"/>
        <end position="35"/>
    </location>
</feature>
<evidence type="ECO:0008006" key="4">
    <source>
        <dbReference type="Google" id="ProtNLM"/>
    </source>
</evidence>
<dbReference type="EMBL" id="PVWO01000022">
    <property type="protein sequence ID" value="PSB58825.1"/>
    <property type="molecule type" value="Genomic_DNA"/>
</dbReference>
<gene>
    <name evidence="2" type="ORF">C7B77_03165</name>
</gene>
<evidence type="ECO:0000313" key="2">
    <source>
        <dbReference type="EMBL" id="PSB58825.1"/>
    </source>
</evidence>
<keyword evidence="3" id="KW-1185">Reference proteome</keyword>
<reference evidence="2 3" key="1">
    <citation type="submission" date="2018-03" db="EMBL/GenBank/DDBJ databases">
        <title>The ancient ancestry and fast evolution of plastids.</title>
        <authorList>
            <person name="Moore K.R."/>
            <person name="Magnabosco C."/>
            <person name="Momper L."/>
            <person name="Gold D.A."/>
            <person name="Bosak T."/>
            <person name="Fournier G.P."/>
        </authorList>
    </citation>
    <scope>NUCLEOTIDE SEQUENCE [LARGE SCALE GENOMIC DNA]</scope>
    <source>
        <strain evidence="2 3">CCALA 037</strain>
    </source>
</reference>
<organism evidence="2 3">
    <name type="scientific">Chamaesiphon polymorphus CCALA 037</name>
    <dbReference type="NCBI Taxonomy" id="2107692"/>
    <lineage>
        <taxon>Bacteria</taxon>
        <taxon>Bacillati</taxon>
        <taxon>Cyanobacteriota</taxon>
        <taxon>Cyanophyceae</taxon>
        <taxon>Gomontiellales</taxon>
        <taxon>Chamaesiphonaceae</taxon>
        <taxon>Chamaesiphon</taxon>
    </lineage>
</organism>
<feature type="transmembrane region" description="Helical" evidence="1">
    <location>
        <begin position="42"/>
        <end position="59"/>
    </location>
</feature>